<protein>
    <recommendedName>
        <fullName evidence="4">Mitogen-activated protein kinase kinase kinase 7</fullName>
        <ecNumber evidence="3">2.7.11.25</ecNumber>
    </recommendedName>
</protein>
<dbReference type="InterPro" id="IPR008271">
    <property type="entry name" value="Ser/Thr_kinase_AS"/>
</dbReference>
<dbReference type="GO" id="GO:0009893">
    <property type="term" value="P:positive regulation of metabolic process"/>
    <property type="evidence" value="ECO:0007669"/>
    <property type="project" value="UniProtKB-ARBA"/>
</dbReference>
<evidence type="ECO:0000256" key="7">
    <source>
        <dbReference type="ARBA" id="ARBA00022723"/>
    </source>
</evidence>
<evidence type="ECO:0000256" key="6">
    <source>
        <dbReference type="ARBA" id="ARBA00022679"/>
    </source>
</evidence>
<dbReference type="GO" id="GO:0046872">
    <property type="term" value="F:metal ion binding"/>
    <property type="evidence" value="ECO:0007669"/>
    <property type="project" value="UniProtKB-KW"/>
</dbReference>
<comment type="cofactor">
    <cofactor evidence="1">
        <name>Mg(2+)</name>
        <dbReference type="ChEBI" id="CHEBI:18420"/>
    </cofactor>
</comment>
<dbReference type="SMART" id="SM00220">
    <property type="entry name" value="S_TKc"/>
    <property type="match status" value="1"/>
</dbReference>
<keyword evidence="11" id="KW-0460">Magnesium</keyword>
<dbReference type="PROSITE" id="PS50011">
    <property type="entry name" value="PROTEIN_KINASE_DOM"/>
    <property type="match status" value="1"/>
</dbReference>
<dbReference type="GO" id="GO:0019899">
    <property type="term" value="F:enzyme binding"/>
    <property type="evidence" value="ECO:0007669"/>
    <property type="project" value="UniProtKB-ARBA"/>
</dbReference>
<dbReference type="GO" id="GO:0043410">
    <property type="term" value="P:positive regulation of MAPK cascade"/>
    <property type="evidence" value="ECO:0007669"/>
    <property type="project" value="UniProtKB-ARBA"/>
</dbReference>
<evidence type="ECO:0000313" key="18">
    <source>
        <dbReference type="Proteomes" id="UP001153620"/>
    </source>
</evidence>
<keyword evidence="7" id="KW-0479">Metal-binding</keyword>
<dbReference type="InterPro" id="IPR011009">
    <property type="entry name" value="Kinase-like_dom_sf"/>
</dbReference>
<dbReference type="GO" id="GO:0006950">
    <property type="term" value="P:response to stress"/>
    <property type="evidence" value="ECO:0007669"/>
    <property type="project" value="UniProtKB-ARBA"/>
</dbReference>
<comment type="catalytic activity">
    <reaction evidence="12">
        <text>L-threonyl-[protein] + ATP = O-phospho-L-threonyl-[protein] + ADP + H(+)</text>
        <dbReference type="Rhea" id="RHEA:46608"/>
        <dbReference type="Rhea" id="RHEA-COMP:11060"/>
        <dbReference type="Rhea" id="RHEA-COMP:11605"/>
        <dbReference type="ChEBI" id="CHEBI:15378"/>
        <dbReference type="ChEBI" id="CHEBI:30013"/>
        <dbReference type="ChEBI" id="CHEBI:30616"/>
        <dbReference type="ChEBI" id="CHEBI:61977"/>
        <dbReference type="ChEBI" id="CHEBI:456216"/>
        <dbReference type="EC" id="2.7.11.25"/>
    </reaction>
</comment>
<dbReference type="FunFam" id="1.10.510.10:FF:000143">
    <property type="entry name" value="Mitogen-activated protein kinase kinase kinase 7"/>
    <property type="match status" value="1"/>
</dbReference>
<organism evidence="17 18">
    <name type="scientific">Chironomus riparius</name>
    <dbReference type="NCBI Taxonomy" id="315576"/>
    <lineage>
        <taxon>Eukaryota</taxon>
        <taxon>Metazoa</taxon>
        <taxon>Ecdysozoa</taxon>
        <taxon>Arthropoda</taxon>
        <taxon>Hexapoda</taxon>
        <taxon>Insecta</taxon>
        <taxon>Pterygota</taxon>
        <taxon>Neoptera</taxon>
        <taxon>Endopterygota</taxon>
        <taxon>Diptera</taxon>
        <taxon>Nematocera</taxon>
        <taxon>Chironomoidea</taxon>
        <taxon>Chironomidae</taxon>
        <taxon>Chironominae</taxon>
        <taxon>Chironomus</taxon>
    </lineage>
</organism>
<dbReference type="EC" id="2.7.11.25" evidence="3"/>
<dbReference type="Pfam" id="PF07714">
    <property type="entry name" value="PK_Tyr_Ser-Thr"/>
    <property type="match status" value="1"/>
</dbReference>
<dbReference type="SUPFAM" id="SSF56112">
    <property type="entry name" value="Protein kinase-like (PK-like)"/>
    <property type="match status" value="1"/>
</dbReference>
<evidence type="ECO:0000256" key="2">
    <source>
        <dbReference type="ARBA" id="ARBA00006529"/>
    </source>
</evidence>
<keyword evidence="18" id="KW-1185">Reference proteome</keyword>
<dbReference type="GO" id="GO:0006955">
    <property type="term" value="P:immune response"/>
    <property type="evidence" value="ECO:0007669"/>
    <property type="project" value="TreeGrafter"/>
</dbReference>
<dbReference type="EMBL" id="OU895880">
    <property type="protein sequence ID" value="CAG9812273.1"/>
    <property type="molecule type" value="Genomic_DNA"/>
</dbReference>
<dbReference type="PROSITE" id="PS00107">
    <property type="entry name" value="PROTEIN_KINASE_ATP"/>
    <property type="match status" value="1"/>
</dbReference>
<evidence type="ECO:0000256" key="5">
    <source>
        <dbReference type="ARBA" id="ARBA00022527"/>
    </source>
</evidence>
<evidence type="ECO:0000256" key="14">
    <source>
        <dbReference type="PROSITE-ProRule" id="PRU10141"/>
    </source>
</evidence>
<evidence type="ECO:0000256" key="3">
    <source>
        <dbReference type="ARBA" id="ARBA00012406"/>
    </source>
</evidence>
<proteinExistence type="inferred from homology"/>
<dbReference type="InterPro" id="IPR001245">
    <property type="entry name" value="Ser-Thr/Tyr_kinase_cat_dom"/>
</dbReference>
<keyword evidence="8 14" id="KW-0547">Nucleotide-binding</keyword>
<dbReference type="PRINTS" id="PR00109">
    <property type="entry name" value="TYRKINASE"/>
</dbReference>
<dbReference type="Gene3D" id="3.30.200.20">
    <property type="entry name" value="Phosphorylase Kinase, domain 1"/>
    <property type="match status" value="1"/>
</dbReference>
<feature type="binding site" evidence="14">
    <location>
        <position position="52"/>
    </location>
    <ligand>
        <name>ATP</name>
        <dbReference type="ChEBI" id="CHEBI:30616"/>
    </ligand>
</feature>
<dbReference type="InterPro" id="IPR000719">
    <property type="entry name" value="Prot_kinase_dom"/>
</dbReference>
<dbReference type="InterPro" id="IPR017441">
    <property type="entry name" value="Protein_kinase_ATP_BS"/>
</dbReference>
<feature type="region of interest" description="Disordered" evidence="15">
    <location>
        <begin position="326"/>
        <end position="353"/>
    </location>
</feature>
<dbReference type="Gene3D" id="1.10.510.10">
    <property type="entry name" value="Transferase(Phosphotransferase) domain 1"/>
    <property type="match status" value="1"/>
</dbReference>
<evidence type="ECO:0000256" key="12">
    <source>
        <dbReference type="ARBA" id="ARBA00047559"/>
    </source>
</evidence>
<evidence type="ECO:0000256" key="10">
    <source>
        <dbReference type="ARBA" id="ARBA00022840"/>
    </source>
</evidence>
<reference evidence="17" key="2">
    <citation type="submission" date="2022-10" db="EMBL/GenBank/DDBJ databases">
        <authorList>
            <consortium name="ENA_rothamsted_submissions"/>
            <consortium name="culmorum"/>
            <person name="King R."/>
        </authorList>
    </citation>
    <scope>NUCLEOTIDE SEQUENCE</scope>
</reference>
<dbReference type="PANTHER" id="PTHR46716">
    <property type="entry name" value="MITOGEN-ACTIVATED PROTEIN KINASE KINASE KINASE 7"/>
    <property type="match status" value="1"/>
</dbReference>
<dbReference type="OrthoDB" id="10261027at2759"/>
<evidence type="ECO:0000256" key="9">
    <source>
        <dbReference type="ARBA" id="ARBA00022777"/>
    </source>
</evidence>
<comment type="similarity">
    <text evidence="2">Belongs to the protein kinase superfamily. STE Ser/Thr protein kinase family. MAP kinase kinase kinase subfamily.</text>
</comment>
<evidence type="ECO:0000256" key="15">
    <source>
        <dbReference type="SAM" id="MobiDB-lite"/>
    </source>
</evidence>
<feature type="domain" description="Protein kinase" evidence="16">
    <location>
        <begin position="25"/>
        <end position="271"/>
    </location>
</feature>
<gene>
    <name evidence="17" type="ORF">CHIRRI_LOCUS15078</name>
</gene>
<accession>A0A9N9S6L0</accession>
<keyword evidence="6" id="KW-0808">Transferase</keyword>
<keyword evidence="5" id="KW-0723">Serine/threonine-protein kinase</keyword>
<evidence type="ECO:0000256" key="11">
    <source>
        <dbReference type="ARBA" id="ARBA00022842"/>
    </source>
</evidence>
<sequence length="570" mass="64832">MADKKREVDCVHEEIQCIEIEYNEIEIIKLIGKGSFGSVYKALWRNKTVAVKELSILPEKGPLVEVRYLSRVQHRNIIGLYGTVIKGPSVSLVMEYAEDGSLYNLLHCSRIEYSASHAMSWCRQCADGVAYLHAMRPKPLIHRDLKPPNLLLVNNGLILKICDFGTVTDKSTLMTNNKGSAAWMAPEVFEGSIYSERCDVFSWSIILWECLGRELPFKEIELTYSIMWCVHKGQRPHKIDGLPKPINQLMVQCWDPLPQNRPSMDEVHERMKILCDFFPDCEPLNMFDEPYEDEESNLDTYDFDSIYWPTEQTDMPQIRVSSTIDSTCHSTSRTPTQHLLNPMSGDARWSSGESGNPRIVSLGHNGAPMVRGNSNNSPMAPLNVDIDPNAWDLKTHDLQRLVGGDYAKNQGIAITKNTASTTLHTDHHQPYASSHSPQSSTHVSVESTSINGFPTSRSELDIAMLQILDPHLRPIPPANDPTSQKIYKEHMDLAQEYFKTQTEIAYLTKHTEKILHGMQPEERQCRMDICNKLKEKESLLKLELSLRKQLEKVKIEQDHDVVNEDGFCVL</sequence>
<comment type="catalytic activity">
    <reaction evidence="13">
        <text>L-seryl-[protein] + ATP = O-phospho-L-seryl-[protein] + ADP + H(+)</text>
        <dbReference type="Rhea" id="RHEA:17989"/>
        <dbReference type="Rhea" id="RHEA-COMP:9863"/>
        <dbReference type="Rhea" id="RHEA-COMP:11604"/>
        <dbReference type="ChEBI" id="CHEBI:15378"/>
        <dbReference type="ChEBI" id="CHEBI:29999"/>
        <dbReference type="ChEBI" id="CHEBI:30616"/>
        <dbReference type="ChEBI" id="CHEBI:83421"/>
        <dbReference type="ChEBI" id="CHEBI:456216"/>
        <dbReference type="EC" id="2.7.11.25"/>
    </reaction>
</comment>
<dbReference type="GO" id="GO:0004709">
    <property type="term" value="F:MAP kinase kinase kinase activity"/>
    <property type="evidence" value="ECO:0007669"/>
    <property type="project" value="UniProtKB-EC"/>
</dbReference>
<dbReference type="AlphaFoldDB" id="A0A9N9S6L0"/>
<evidence type="ECO:0000256" key="1">
    <source>
        <dbReference type="ARBA" id="ARBA00001946"/>
    </source>
</evidence>
<evidence type="ECO:0000256" key="13">
    <source>
        <dbReference type="ARBA" id="ARBA00048329"/>
    </source>
</evidence>
<evidence type="ECO:0000256" key="4">
    <source>
        <dbReference type="ARBA" id="ARBA00017660"/>
    </source>
</evidence>
<dbReference type="Proteomes" id="UP001153620">
    <property type="component" value="Chromosome 4"/>
</dbReference>
<dbReference type="PANTHER" id="PTHR46716:SF1">
    <property type="entry name" value="MITOGEN-ACTIVATED PROTEIN KINASE KINASE KINASE 7"/>
    <property type="match status" value="1"/>
</dbReference>
<dbReference type="GO" id="GO:0007254">
    <property type="term" value="P:JNK cascade"/>
    <property type="evidence" value="ECO:0007669"/>
    <property type="project" value="TreeGrafter"/>
</dbReference>
<keyword evidence="9" id="KW-0418">Kinase</keyword>
<dbReference type="PROSITE" id="PS00108">
    <property type="entry name" value="PROTEIN_KINASE_ST"/>
    <property type="match status" value="1"/>
</dbReference>
<name>A0A9N9S6L0_9DIPT</name>
<evidence type="ECO:0000259" key="16">
    <source>
        <dbReference type="PROSITE" id="PS50011"/>
    </source>
</evidence>
<dbReference type="GO" id="GO:0005524">
    <property type="term" value="F:ATP binding"/>
    <property type="evidence" value="ECO:0007669"/>
    <property type="project" value="UniProtKB-UniRule"/>
</dbReference>
<dbReference type="GO" id="GO:0043123">
    <property type="term" value="P:positive regulation of canonical NF-kappaB signal transduction"/>
    <property type="evidence" value="ECO:0007669"/>
    <property type="project" value="TreeGrafter"/>
</dbReference>
<feature type="compositionally biased region" description="Polar residues" evidence="15">
    <location>
        <begin position="326"/>
        <end position="339"/>
    </location>
</feature>
<keyword evidence="10 14" id="KW-0067">ATP-binding</keyword>
<evidence type="ECO:0000256" key="8">
    <source>
        <dbReference type="ARBA" id="ARBA00022741"/>
    </source>
</evidence>
<evidence type="ECO:0000313" key="17">
    <source>
        <dbReference type="EMBL" id="CAG9812273.1"/>
    </source>
</evidence>
<reference evidence="17" key="1">
    <citation type="submission" date="2022-01" db="EMBL/GenBank/DDBJ databases">
        <authorList>
            <person name="King R."/>
        </authorList>
    </citation>
    <scope>NUCLEOTIDE SEQUENCE</scope>
</reference>